<dbReference type="EMBL" id="CAKOAT010038892">
    <property type="protein sequence ID" value="CAH8287072.1"/>
    <property type="molecule type" value="Genomic_DNA"/>
</dbReference>
<comment type="caution">
    <text evidence="1">The sequence shown here is derived from an EMBL/GenBank/DDBJ whole genome shotgun (WGS) entry which is preliminary data.</text>
</comment>
<accession>A0ABC8IPA3</accession>
<protein>
    <submittedName>
        <fullName evidence="1">Uncharacterized protein</fullName>
    </submittedName>
</protein>
<organism evidence="1 2">
    <name type="scientific">Eruca vesicaria subsp. sativa</name>
    <name type="common">Garden rocket</name>
    <name type="synonym">Eruca sativa</name>
    <dbReference type="NCBI Taxonomy" id="29727"/>
    <lineage>
        <taxon>Eukaryota</taxon>
        <taxon>Viridiplantae</taxon>
        <taxon>Streptophyta</taxon>
        <taxon>Embryophyta</taxon>
        <taxon>Tracheophyta</taxon>
        <taxon>Spermatophyta</taxon>
        <taxon>Magnoliopsida</taxon>
        <taxon>eudicotyledons</taxon>
        <taxon>Gunneridae</taxon>
        <taxon>Pentapetalae</taxon>
        <taxon>rosids</taxon>
        <taxon>malvids</taxon>
        <taxon>Brassicales</taxon>
        <taxon>Brassicaceae</taxon>
        <taxon>Brassiceae</taxon>
        <taxon>Eruca</taxon>
    </lineage>
</organism>
<keyword evidence="2" id="KW-1185">Reference proteome</keyword>
<dbReference type="SMART" id="SM00367">
    <property type="entry name" value="LRR_CC"/>
    <property type="match status" value="2"/>
</dbReference>
<dbReference type="PANTHER" id="PTHR38926">
    <property type="entry name" value="F-BOX DOMAIN CONTAINING PROTEIN, EXPRESSED"/>
    <property type="match status" value="1"/>
</dbReference>
<name>A0ABC8IPA3_ERUVS</name>
<dbReference type="SUPFAM" id="SSF52047">
    <property type="entry name" value="RNI-like"/>
    <property type="match status" value="1"/>
</dbReference>
<proteinExistence type="predicted"/>
<gene>
    <name evidence="1" type="ORF">ERUC_LOCUS1090</name>
</gene>
<dbReference type="Proteomes" id="UP001642260">
    <property type="component" value="Unassembled WGS sequence"/>
</dbReference>
<dbReference type="Gene3D" id="3.80.10.10">
    <property type="entry name" value="Ribonuclease Inhibitor"/>
    <property type="match status" value="1"/>
</dbReference>
<dbReference type="InterPro" id="IPR032675">
    <property type="entry name" value="LRR_dom_sf"/>
</dbReference>
<reference evidence="1 2" key="1">
    <citation type="submission" date="2022-03" db="EMBL/GenBank/DDBJ databases">
        <authorList>
            <person name="Macdonald S."/>
            <person name="Ahmed S."/>
            <person name="Newling K."/>
        </authorList>
    </citation>
    <scope>NUCLEOTIDE SEQUENCE [LARGE SCALE GENOMIC DNA]</scope>
</reference>
<dbReference type="PANTHER" id="PTHR38926:SF5">
    <property type="entry name" value="F-BOX AND LEUCINE-RICH REPEAT PROTEIN 6"/>
    <property type="match status" value="1"/>
</dbReference>
<evidence type="ECO:0000313" key="1">
    <source>
        <dbReference type="EMBL" id="CAH8287072.1"/>
    </source>
</evidence>
<dbReference type="AlphaFoldDB" id="A0ABC8IPA3"/>
<sequence>MCSKYFISGSMLKAKPGWLGPMLVCKTWMHACQDPLLNSVFDLETQFSSIPESISWWSPEFEEKVDSILRSVVDWSEGGLKEIQVRHCSDRSISYVAERCPNLEILCIKSCPNVTDASIMMIASNCPKLKNLDISYCH</sequence>
<evidence type="ECO:0000313" key="2">
    <source>
        <dbReference type="Proteomes" id="UP001642260"/>
    </source>
</evidence>
<feature type="non-terminal residue" evidence="1">
    <location>
        <position position="138"/>
    </location>
</feature>
<dbReference type="InterPro" id="IPR006553">
    <property type="entry name" value="Leu-rich_rpt_Cys-con_subtyp"/>
</dbReference>